<keyword evidence="2" id="KW-0012">Acyltransferase</keyword>
<gene>
    <name evidence="5" type="ORF">OHV25_16310</name>
</gene>
<proteinExistence type="inferred from homology"/>
<evidence type="ECO:0000313" key="5">
    <source>
        <dbReference type="EMBL" id="WTU41044.1"/>
    </source>
</evidence>
<dbReference type="EMBL" id="CP108253">
    <property type="protein sequence ID" value="WTU41044.1"/>
    <property type="molecule type" value="Genomic_DNA"/>
</dbReference>
<organism evidence="5">
    <name type="scientific">Streptomyces sp. NBC_00060</name>
    <dbReference type="NCBI Taxonomy" id="2975636"/>
    <lineage>
        <taxon>Bacteria</taxon>
        <taxon>Bacillati</taxon>
        <taxon>Actinomycetota</taxon>
        <taxon>Actinomycetes</taxon>
        <taxon>Kitasatosporales</taxon>
        <taxon>Streptomycetaceae</taxon>
        <taxon>Streptomyces</taxon>
    </lineage>
</organism>
<feature type="domain" description="N-acetyltransferase" evidence="4">
    <location>
        <begin position="5"/>
        <end position="165"/>
    </location>
</feature>
<dbReference type="InterPro" id="IPR000182">
    <property type="entry name" value="GNAT_dom"/>
</dbReference>
<dbReference type="GO" id="GO:0008999">
    <property type="term" value="F:protein-N-terminal-alanine acetyltransferase activity"/>
    <property type="evidence" value="ECO:0007669"/>
    <property type="project" value="TreeGrafter"/>
</dbReference>
<dbReference type="Gene3D" id="3.40.630.30">
    <property type="match status" value="1"/>
</dbReference>
<dbReference type="CDD" id="cd04301">
    <property type="entry name" value="NAT_SF"/>
    <property type="match status" value="1"/>
</dbReference>
<comment type="similarity">
    <text evidence="3">Belongs to the acetyltransferase family. RimJ subfamily.</text>
</comment>
<dbReference type="GO" id="GO:0005737">
    <property type="term" value="C:cytoplasm"/>
    <property type="evidence" value="ECO:0007669"/>
    <property type="project" value="TreeGrafter"/>
</dbReference>
<evidence type="ECO:0000256" key="3">
    <source>
        <dbReference type="ARBA" id="ARBA00038502"/>
    </source>
</evidence>
<accession>A0AAU2GYU5</accession>
<dbReference type="PROSITE" id="PS51186">
    <property type="entry name" value="GNAT"/>
    <property type="match status" value="1"/>
</dbReference>
<dbReference type="InterPro" id="IPR051531">
    <property type="entry name" value="N-acetyltransferase"/>
</dbReference>
<dbReference type="PANTHER" id="PTHR43792:SF8">
    <property type="entry name" value="[RIBOSOMAL PROTEIN US5]-ALANINE N-ACETYLTRANSFERASE"/>
    <property type="match status" value="1"/>
</dbReference>
<dbReference type="SUPFAM" id="SSF55729">
    <property type="entry name" value="Acyl-CoA N-acyltransferases (Nat)"/>
    <property type="match status" value="1"/>
</dbReference>
<protein>
    <submittedName>
        <fullName evidence="5">GNAT family N-acetyltransferase</fullName>
    </submittedName>
</protein>
<dbReference type="PANTHER" id="PTHR43792">
    <property type="entry name" value="GNAT FAMILY, PUTATIVE (AFU_ORTHOLOGUE AFUA_3G00765)-RELATED-RELATED"/>
    <property type="match status" value="1"/>
</dbReference>
<reference evidence="5" key="1">
    <citation type="submission" date="2022-10" db="EMBL/GenBank/DDBJ databases">
        <title>The complete genomes of actinobacterial strains from the NBC collection.</title>
        <authorList>
            <person name="Joergensen T.S."/>
            <person name="Alvarez Arevalo M."/>
            <person name="Sterndorff E.B."/>
            <person name="Faurdal D."/>
            <person name="Vuksanovic O."/>
            <person name="Mourched A.-S."/>
            <person name="Charusanti P."/>
            <person name="Shaw S."/>
            <person name="Blin K."/>
            <person name="Weber T."/>
        </authorList>
    </citation>
    <scope>NUCLEOTIDE SEQUENCE</scope>
    <source>
        <strain evidence="5">NBC_00060</strain>
    </source>
</reference>
<dbReference type="Pfam" id="PF13302">
    <property type="entry name" value="Acetyltransf_3"/>
    <property type="match status" value="1"/>
</dbReference>
<sequence>MDTLIHLTPWSIDDLPLLHHSNSPAMTAHIGGPEDEEKLLARQQRYVALSQREPVEGRMFRVSLAGTDEAVGSVGYWPREWRGKEVYETGYGILPEFQGRGLAVAAIVAVARAAREAGGPRELHAYPSVDNAASNVVLRKAGFRLLGEVEFEYPPGHPLKSHDWCLDLGPEDLAEQPLG</sequence>
<name>A0AAU2GYU5_9ACTN</name>
<evidence type="ECO:0000259" key="4">
    <source>
        <dbReference type="PROSITE" id="PS51186"/>
    </source>
</evidence>
<evidence type="ECO:0000256" key="1">
    <source>
        <dbReference type="ARBA" id="ARBA00022679"/>
    </source>
</evidence>
<keyword evidence="1" id="KW-0808">Transferase</keyword>
<evidence type="ECO:0000256" key="2">
    <source>
        <dbReference type="ARBA" id="ARBA00023315"/>
    </source>
</evidence>
<dbReference type="AlphaFoldDB" id="A0AAU2GYU5"/>
<dbReference type="InterPro" id="IPR016181">
    <property type="entry name" value="Acyl_CoA_acyltransferase"/>
</dbReference>